<dbReference type="Gene3D" id="1.10.10.60">
    <property type="entry name" value="Homeodomain-like"/>
    <property type="match status" value="1"/>
</dbReference>
<name>A0A2M7B9C3_9BACT</name>
<dbReference type="EMBL" id="PEVG01000013">
    <property type="protein sequence ID" value="PIU99678.1"/>
    <property type="molecule type" value="Genomic_DNA"/>
</dbReference>
<evidence type="ECO:0000313" key="1">
    <source>
        <dbReference type="EMBL" id="PIU99678.1"/>
    </source>
</evidence>
<proteinExistence type="predicted"/>
<organism evidence="1 2">
    <name type="scientific">Candidatus Tagabacteria bacterium CG03_land_8_20_14_0_80_41_22</name>
    <dbReference type="NCBI Taxonomy" id="1975020"/>
    <lineage>
        <taxon>Bacteria</taxon>
        <taxon>Candidatus Tagaibacteriota</taxon>
    </lineage>
</organism>
<evidence type="ECO:0000313" key="2">
    <source>
        <dbReference type="Proteomes" id="UP000228561"/>
    </source>
</evidence>
<reference evidence="2" key="1">
    <citation type="submission" date="2017-09" db="EMBL/GenBank/DDBJ databases">
        <title>Depth-based differentiation of microbial function through sediment-hosted aquifers and enrichment of novel symbionts in the deep terrestrial subsurface.</title>
        <authorList>
            <person name="Probst A.J."/>
            <person name="Ladd B."/>
            <person name="Jarett J.K."/>
            <person name="Geller-Mcgrath D.E."/>
            <person name="Sieber C.M.K."/>
            <person name="Emerson J.B."/>
            <person name="Anantharaman K."/>
            <person name="Thomas B.C."/>
            <person name="Malmstrom R."/>
            <person name="Stieglmeier M."/>
            <person name="Klingl A."/>
            <person name="Woyke T."/>
            <person name="Ryan C.M."/>
            <person name="Banfield J.F."/>
        </authorList>
    </citation>
    <scope>NUCLEOTIDE SEQUENCE [LARGE SCALE GENOMIC DNA]</scope>
</reference>
<dbReference type="AlphaFoldDB" id="A0A2M7B9C3"/>
<accession>A0A2M7B9C3</accession>
<dbReference type="Proteomes" id="UP000228561">
    <property type="component" value="Unassembled WGS sequence"/>
</dbReference>
<protein>
    <submittedName>
        <fullName evidence="1">Uncharacterized protein</fullName>
    </submittedName>
</protein>
<comment type="caution">
    <text evidence="1">The sequence shown here is derived from an EMBL/GenBank/DDBJ whole genome shotgun (WGS) entry which is preliminary data.</text>
</comment>
<gene>
    <name evidence="1" type="ORF">COS58_01095</name>
</gene>
<sequence length="224" mass="26688">MARFRDHEKALILRREGKSYSQIKKILGISKSTLSYWLKDYPLSAQRIRELRDWNEQRIEKCRETKRKKKEKRLKDIYQEQKRLIFPFRTREFYLAGLFLYWGEGSKSHPNMLSISNTDPSIIKFFITWLTKSLKVPREKLKVHLHLYKDMNIQKEIQFWSKNLKTPQNQFNKPYIKKSSSETINHKGAFGHGTCNVGLGDARLSEKVLMAIKAITDKYNKMRT</sequence>